<dbReference type="EMBL" id="JAQFWP010000010">
    <property type="protein sequence ID" value="MDA2804307.1"/>
    <property type="molecule type" value="Genomic_DNA"/>
</dbReference>
<sequence length="460" mass="49266">MAIEQHPGIPAGSPAEEIRKGLAGVLRGVERAVGAEVAPGHREGLTQAMAALAGGQDALDLAAARLAARMRETGALAGSDHSTVTGLLRDNGRSLAQAKDIVRVAQHMDEYGDSVRAAESGEIGFAHLAKIVAECENATDKRPTGEYPDAAGFRAKAEPIMLQAAKAGADKSGLGKIGRTLVCRISPKTHEEENRRAYEERRARFVKNRFGFTFDVQGDIASEHILASAVDCHLAPPGEGDERTMDERRFDALIQLCENRLIAEGVEVPVPEEGSDAATALAVPRPCSCGGRKGAGRPLVNITVPLAALRGEEGAEPAVSDRDRVLPGSAARAFSTDCVLQRIVTDPVSGKVLDVGTARRLFPDKVRHALAARTTVCQWEEGCTTPVRWCEADHRTEWWEGGATTVENGQMLCGRHNREKHRRRAEAHYLATDRRPRARRGGTSHREPGGGEAGPDPPGD</sequence>
<keyword evidence="2" id="KW-0378">Hydrolase</keyword>
<dbReference type="Gene3D" id="1.10.30.50">
    <property type="match status" value="1"/>
</dbReference>
<keyword evidence="3" id="KW-1185">Reference proteome</keyword>
<dbReference type="RefSeq" id="WP_270676842.1">
    <property type="nucleotide sequence ID" value="NZ_JAQFWP010000010.1"/>
</dbReference>
<evidence type="ECO:0000313" key="3">
    <source>
        <dbReference type="Proteomes" id="UP001165685"/>
    </source>
</evidence>
<comment type="caution">
    <text evidence="2">The sequence shown here is derived from an EMBL/GenBank/DDBJ whole genome shotgun (WGS) entry which is preliminary data.</text>
</comment>
<reference evidence="2" key="1">
    <citation type="submission" date="2023-01" db="EMBL/GenBank/DDBJ databases">
        <title>Draft genome sequence of Nocardiopsis sp. LSu2-4 isolated from halophytes.</title>
        <authorList>
            <person name="Duangmal K."/>
            <person name="Chantavorakit T."/>
        </authorList>
    </citation>
    <scope>NUCLEOTIDE SEQUENCE</scope>
    <source>
        <strain evidence="2">LSu2-4</strain>
    </source>
</reference>
<dbReference type="GO" id="GO:0004519">
    <property type="term" value="F:endonuclease activity"/>
    <property type="evidence" value="ECO:0007669"/>
    <property type="project" value="UniProtKB-KW"/>
</dbReference>
<gene>
    <name evidence="2" type="ORF">O4U47_07260</name>
</gene>
<dbReference type="InterPro" id="IPR003615">
    <property type="entry name" value="HNH_nuc"/>
</dbReference>
<dbReference type="CDD" id="cd00085">
    <property type="entry name" value="HNHc"/>
    <property type="match status" value="1"/>
</dbReference>
<keyword evidence="2" id="KW-0540">Nuclease</keyword>
<evidence type="ECO:0000256" key="1">
    <source>
        <dbReference type="SAM" id="MobiDB-lite"/>
    </source>
</evidence>
<accession>A0ABT4THZ9</accession>
<name>A0ABT4THZ9_9ACTN</name>
<feature type="region of interest" description="Disordered" evidence="1">
    <location>
        <begin position="417"/>
        <end position="460"/>
    </location>
</feature>
<proteinExistence type="predicted"/>
<dbReference type="Proteomes" id="UP001165685">
    <property type="component" value="Unassembled WGS sequence"/>
</dbReference>
<protein>
    <submittedName>
        <fullName evidence="2">HNH endonuclease signature motif containing protein</fullName>
    </submittedName>
</protein>
<organism evidence="2 3">
    <name type="scientific">Nocardiopsis suaedae</name>
    <dbReference type="NCBI Taxonomy" id="3018444"/>
    <lineage>
        <taxon>Bacteria</taxon>
        <taxon>Bacillati</taxon>
        <taxon>Actinomycetota</taxon>
        <taxon>Actinomycetes</taxon>
        <taxon>Streptosporangiales</taxon>
        <taxon>Nocardiopsidaceae</taxon>
        <taxon>Nocardiopsis</taxon>
    </lineage>
</organism>
<evidence type="ECO:0000313" key="2">
    <source>
        <dbReference type="EMBL" id="MDA2804307.1"/>
    </source>
</evidence>
<keyword evidence="2" id="KW-0255">Endonuclease</keyword>